<sequence length="94" mass="10264">MVNNLYKGGHENNADIYAAHYLAINYVVTDCDEKTTLAAILPKRSEKNGGRTGTQNPAAGSQFFNGPRRGSQVVGMPNAYAQCIWFSARVGIVW</sequence>
<feature type="compositionally biased region" description="Polar residues" evidence="1">
    <location>
        <begin position="53"/>
        <end position="64"/>
    </location>
</feature>
<gene>
    <name evidence="2" type="ORF">DI579_06320</name>
</gene>
<evidence type="ECO:0000256" key="1">
    <source>
        <dbReference type="SAM" id="MobiDB-lite"/>
    </source>
</evidence>
<feature type="region of interest" description="Disordered" evidence="1">
    <location>
        <begin position="44"/>
        <end position="65"/>
    </location>
</feature>
<protein>
    <submittedName>
        <fullName evidence="2">Uncharacterized protein</fullName>
    </submittedName>
</protein>
<dbReference type="EMBL" id="QFOZ01000011">
    <property type="protein sequence ID" value="PZP88478.1"/>
    <property type="molecule type" value="Genomic_DNA"/>
</dbReference>
<accession>A0A2W5IB10</accession>
<comment type="caution">
    <text evidence="2">The sequence shown here is derived from an EMBL/GenBank/DDBJ whole genome shotgun (WGS) entry which is preliminary data.</text>
</comment>
<evidence type="ECO:0000313" key="3">
    <source>
        <dbReference type="Proteomes" id="UP000248606"/>
    </source>
</evidence>
<organism evidence="2 3">
    <name type="scientific">Lawsonella clevelandensis</name>
    <dbReference type="NCBI Taxonomy" id="1528099"/>
    <lineage>
        <taxon>Bacteria</taxon>
        <taxon>Bacillati</taxon>
        <taxon>Actinomycetota</taxon>
        <taxon>Actinomycetes</taxon>
        <taxon>Mycobacteriales</taxon>
        <taxon>Lawsonellaceae</taxon>
        <taxon>Lawsonella</taxon>
    </lineage>
</organism>
<reference evidence="2 3" key="1">
    <citation type="submission" date="2017-08" db="EMBL/GenBank/DDBJ databases">
        <title>Infants hospitalized years apart are colonized by the same room-sourced microbial strains.</title>
        <authorList>
            <person name="Brooks B."/>
            <person name="Olm M.R."/>
            <person name="Firek B.A."/>
            <person name="Baker R."/>
            <person name="Thomas B.C."/>
            <person name="Morowitz M.J."/>
            <person name="Banfield J.F."/>
        </authorList>
    </citation>
    <scope>NUCLEOTIDE SEQUENCE [LARGE SCALE GENOMIC DNA]</scope>
    <source>
        <strain evidence="2">S2_006_000_R1_57</strain>
    </source>
</reference>
<dbReference type="Proteomes" id="UP000248606">
    <property type="component" value="Unassembled WGS sequence"/>
</dbReference>
<evidence type="ECO:0000313" key="2">
    <source>
        <dbReference type="EMBL" id="PZP88478.1"/>
    </source>
</evidence>
<dbReference type="AlphaFoldDB" id="A0A2W5IB10"/>
<proteinExistence type="predicted"/>
<name>A0A2W5IB10_9ACTN</name>